<evidence type="ECO:0000256" key="1">
    <source>
        <dbReference type="SAM" id="MobiDB-lite"/>
    </source>
</evidence>
<gene>
    <name evidence="3" type="ORF">HYG82_10700</name>
</gene>
<feature type="transmembrane region" description="Helical" evidence="2">
    <location>
        <begin position="131"/>
        <end position="150"/>
    </location>
</feature>
<evidence type="ECO:0000313" key="3">
    <source>
        <dbReference type="EMBL" id="QLG49295.1"/>
    </source>
</evidence>
<evidence type="ECO:0000313" key="4">
    <source>
        <dbReference type="Proteomes" id="UP000509241"/>
    </source>
</evidence>
<sequence length="211" mass="22715">MPPREPFGHSGRFLAGVVLLGALLGLMYWTGAVGAEPLERGYPDEVDVTQNRDAYVGETVALGGIVVETEPVVIATQRSGYGRFTVVDADESLIQSSGPLETGDRVTAFGTLEDESTLVAERTVTDRLRDTLYMVLVSFGAGCWVLVRLVRGWRIDRDRFALVPRTATGGNGGERDSGNSMAPRETPVSDGSNEDRWGRKAANQAPDGGDR</sequence>
<proteinExistence type="predicted"/>
<dbReference type="Proteomes" id="UP000509241">
    <property type="component" value="Chromosome"/>
</dbReference>
<keyword evidence="2" id="KW-0472">Membrane</keyword>
<accession>A0A7D5H7Q3</accession>
<dbReference type="Pfam" id="PF26045">
    <property type="entry name" value="OB_2TM_halo"/>
    <property type="match status" value="1"/>
</dbReference>
<name>A0A7D5H7Q3_9EURY</name>
<reference evidence="3 4" key="1">
    <citation type="submission" date="2020-07" db="EMBL/GenBank/DDBJ databases">
        <authorList>
            <person name="Cui H."/>
        </authorList>
    </citation>
    <scope>NUCLEOTIDE SEQUENCE [LARGE SCALE GENOMIC DNA]</scope>
    <source>
        <strain evidence="3 4">YPL8</strain>
    </source>
</reference>
<evidence type="ECO:0000256" key="2">
    <source>
        <dbReference type="SAM" id="Phobius"/>
    </source>
</evidence>
<dbReference type="OrthoDB" id="206389at2157"/>
<keyword evidence="2" id="KW-1133">Transmembrane helix</keyword>
<keyword evidence="2" id="KW-0812">Transmembrane</keyword>
<keyword evidence="4" id="KW-1185">Reference proteome</keyword>
<dbReference type="AlphaFoldDB" id="A0A7D5H7Q3"/>
<dbReference type="EMBL" id="CP058601">
    <property type="protein sequence ID" value="QLG49295.1"/>
    <property type="molecule type" value="Genomic_DNA"/>
</dbReference>
<dbReference type="GeneID" id="56033765"/>
<dbReference type="RefSeq" id="WP_179261030.1">
    <property type="nucleotide sequence ID" value="NZ_CP058601.1"/>
</dbReference>
<organism evidence="3 4">
    <name type="scientific">Natrinema halophilum</name>
    <dbReference type="NCBI Taxonomy" id="1699371"/>
    <lineage>
        <taxon>Archaea</taxon>
        <taxon>Methanobacteriati</taxon>
        <taxon>Methanobacteriota</taxon>
        <taxon>Stenosarchaea group</taxon>
        <taxon>Halobacteria</taxon>
        <taxon>Halobacteriales</taxon>
        <taxon>Natrialbaceae</taxon>
        <taxon>Natrinema</taxon>
    </lineage>
</organism>
<dbReference type="InterPro" id="IPR058927">
    <property type="entry name" value="OB_2TM"/>
</dbReference>
<protein>
    <submittedName>
        <fullName evidence="3">Uncharacterized protein</fullName>
    </submittedName>
</protein>
<feature type="region of interest" description="Disordered" evidence="1">
    <location>
        <begin position="164"/>
        <end position="211"/>
    </location>
</feature>
<dbReference type="KEGG" id="haly:HYG82_10700"/>